<evidence type="ECO:0000256" key="1">
    <source>
        <dbReference type="ARBA" id="ARBA00004370"/>
    </source>
</evidence>
<keyword evidence="8" id="KW-0132">Cell division</keyword>
<protein>
    <submittedName>
        <fullName evidence="8">Cell division protein FtsI</fullName>
    </submittedName>
</protein>
<keyword evidence="5" id="KW-1133">Transmembrane helix</keyword>
<dbReference type="GO" id="GO:0051301">
    <property type="term" value="P:cell division"/>
    <property type="evidence" value="ECO:0007669"/>
    <property type="project" value="UniProtKB-KW"/>
</dbReference>
<dbReference type="EMBL" id="JDRS01000002">
    <property type="protein sequence ID" value="KDS93998.1"/>
    <property type="molecule type" value="Genomic_DNA"/>
</dbReference>
<dbReference type="Pfam" id="PF03717">
    <property type="entry name" value="PBP_dimer"/>
    <property type="match status" value="1"/>
</dbReference>
<evidence type="ECO:0000259" key="6">
    <source>
        <dbReference type="Pfam" id="PF00905"/>
    </source>
</evidence>
<sequence>MPNSRPPRDSRSRPPRTVRDGRSHASRRSAGAARVRNGYEPYRRHRVIVALMLIAALAISVRLVWIQGINSAELAAEARAKRLHTEPVPALRGDILDANGQVLATSTERYTIIVDQRQMPEYRAKSQTATVKGVKAVAMELSPLLQMSVEELEEKLTGKSGYTVLAKDVSPEVEAAVKQLKIGGVTSERVAERLYPAGQVAGNIVGFTGSDGTALAGAELSFDKILRGTDGERQYERGAGGQLIPSAKVHEKEAIDGESIELTIDRDLQYRAQEILAQRVKDFGGSGGSAVVIDPKTGHILALADYPTYDPNNPGASDAKYRGNQSVSNVFEPGSTGKLFTVATVINEGKAKVDDKFTIPYRKEFGGESIKDSHEHPVLHYTLAGVLKHSSNVGTVEVSRRISNEKREEYLRGFGFGARTNIGLPGESAGILHAAKDWRGRTQYAVAFGHGYAVTPLQVTSAVGTFGNDGVHIEPRIVKGRVSKDGSFTPEPKGDHTRVVSSETAATMRALMDNDVDDDGKAAGSVEGYPVGGKSGTAQVPGGTYTSSFISMAPMDDPQLVVGVFVYGVRGFKSGSIVAGPAVSELLGYALQRRGIAPSGTPGTQLENEWK</sequence>
<evidence type="ECO:0000313" key="8">
    <source>
        <dbReference type="EMBL" id="KDS93998.1"/>
    </source>
</evidence>
<dbReference type="PANTHER" id="PTHR30627">
    <property type="entry name" value="PEPTIDOGLYCAN D,D-TRANSPEPTIDASE"/>
    <property type="match status" value="1"/>
</dbReference>
<evidence type="ECO:0000256" key="5">
    <source>
        <dbReference type="SAM" id="Phobius"/>
    </source>
</evidence>
<evidence type="ECO:0000256" key="3">
    <source>
        <dbReference type="ARBA" id="ARBA00023136"/>
    </source>
</evidence>
<dbReference type="Pfam" id="PF00905">
    <property type="entry name" value="Transpeptidase"/>
    <property type="match status" value="1"/>
</dbReference>
<dbReference type="SUPFAM" id="SSF56519">
    <property type="entry name" value="Penicillin binding protein dimerisation domain"/>
    <property type="match status" value="1"/>
</dbReference>
<comment type="caution">
    <text evidence="8">The sequence shown here is derived from an EMBL/GenBank/DDBJ whole genome shotgun (WGS) entry which is preliminary data.</text>
</comment>
<comment type="subcellular location">
    <subcellularLocation>
        <location evidence="1">Membrane</location>
    </subcellularLocation>
</comment>
<organism evidence="8 9">
    <name type="scientific">Dermabacter hominis 1368</name>
    <dbReference type="NCBI Taxonomy" id="1450519"/>
    <lineage>
        <taxon>Bacteria</taxon>
        <taxon>Bacillati</taxon>
        <taxon>Actinomycetota</taxon>
        <taxon>Actinomycetes</taxon>
        <taxon>Micrococcales</taxon>
        <taxon>Dermabacteraceae</taxon>
        <taxon>Dermabacter</taxon>
    </lineage>
</organism>
<accession>A0ABR4SLC0</accession>
<comment type="similarity">
    <text evidence="2">Belongs to the transpeptidase family.</text>
</comment>
<keyword evidence="8" id="KW-0131">Cell cycle</keyword>
<feature type="compositionally biased region" description="Basic and acidic residues" evidence="4">
    <location>
        <begin position="1"/>
        <end position="23"/>
    </location>
</feature>
<evidence type="ECO:0000259" key="7">
    <source>
        <dbReference type="Pfam" id="PF03717"/>
    </source>
</evidence>
<dbReference type="Gene3D" id="3.30.450.330">
    <property type="match status" value="1"/>
</dbReference>
<reference evidence="8 9" key="1">
    <citation type="submission" date="2014-01" db="EMBL/GenBank/DDBJ databases">
        <title>Draft genome sequence of the multidrug-resistant clinical isolate Dermabacter hominis 1368.</title>
        <authorList>
            <person name="Albersmeier A."/>
            <person name="Bomholt C."/>
            <person name="Glaub A."/>
            <person name="Ruckert C."/>
            <person name="Soriano F."/>
            <person name="Fernandez-Natal I."/>
            <person name="Tauch A."/>
        </authorList>
    </citation>
    <scope>NUCLEOTIDE SEQUENCE [LARGE SCALE GENOMIC DNA]</scope>
    <source>
        <strain evidence="8 9">1368</strain>
    </source>
</reference>
<dbReference type="RefSeq" id="WP_236621843.1">
    <property type="nucleotide sequence ID" value="NZ_KN323183.1"/>
</dbReference>
<dbReference type="InterPro" id="IPR036138">
    <property type="entry name" value="PBP_dimer_sf"/>
</dbReference>
<dbReference type="InterPro" id="IPR012338">
    <property type="entry name" value="Beta-lactam/transpept-like"/>
</dbReference>
<evidence type="ECO:0000256" key="4">
    <source>
        <dbReference type="SAM" id="MobiDB-lite"/>
    </source>
</evidence>
<gene>
    <name evidence="8" type="ORF">DHOM_01855</name>
</gene>
<feature type="transmembrane region" description="Helical" evidence="5">
    <location>
        <begin position="47"/>
        <end position="65"/>
    </location>
</feature>
<dbReference type="InterPro" id="IPR050515">
    <property type="entry name" value="Beta-lactam/transpept"/>
</dbReference>
<dbReference type="InterPro" id="IPR001460">
    <property type="entry name" value="PCN-bd_Tpept"/>
</dbReference>
<keyword evidence="9" id="KW-1185">Reference proteome</keyword>
<keyword evidence="3 5" id="KW-0472">Membrane</keyword>
<feature type="domain" description="Penicillin-binding protein transpeptidase" evidence="6">
    <location>
        <begin position="288"/>
        <end position="586"/>
    </location>
</feature>
<dbReference type="SUPFAM" id="SSF56601">
    <property type="entry name" value="beta-lactamase/transpeptidase-like"/>
    <property type="match status" value="1"/>
</dbReference>
<keyword evidence="5" id="KW-0812">Transmembrane</keyword>
<evidence type="ECO:0000313" key="9">
    <source>
        <dbReference type="Proteomes" id="UP000030182"/>
    </source>
</evidence>
<name>A0ABR4SLC0_9MICO</name>
<dbReference type="InterPro" id="IPR005311">
    <property type="entry name" value="PBP_dimer"/>
</dbReference>
<proteinExistence type="inferred from homology"/>
<dbReference type="PANTHER" id="PTHR30627:SF1">
    <property type="entry name" value="PEPTIDOGLYCAN D,D-TRANSPEPTIDASE FTSI"/>
    <property type="match status" value="1"/>
</dbReference>
<evidence type="ECO:0000256" key="2">
    <source>
        <dbReference type="ARBA" id="ARBA00007171"/>
    </source>
</evidence>
<dbReference type="Gene3D" id="3.90.1310.10">
    <property type="entry name" value="Penicillin-binding protein 2a (Domain 2)"/>
    <property type="match status" value="1"/>
</dbReference>
<dbReference type="Gene3D" id="3.40.710.10">
    <property type="entry name" value="DD-peptidase/beta-lactamase superfamily"/>
    <property type="match status" value="1"/>
</dbReference>
<feature type="domain" description="Penicillin-binding protein dimerisation" evidence="7">
    <location>
        <begin position="88"/>
        <end position="245"/>
    </location>
</feature>
<dbReference type="Proteomes" id="UP000030182">
    <property type="component" value="Unassembled WGS sequence"/>
</dbReference>
<feature type="region of interest" description="Disordered" evidence="4">
    <location>
        <begin position="1"/>
        <end position="34"/>
    </location>
</feature>